<comment type="catalytic activity">
    <reaction evidence="1 7">
        <text>an S-(2-hydroxyacyl)glutathione + H2O = a 2-hydroxy carboxylate + glutathione + H(+)</text>
        <dbReference type="Rhea" id="RHEA:21864"/>
        <dbReference type="ChEBI" id="CHEBI:15377"/>
        <dbReference type="ChEBI" id="CHEBI:15378"/>
        <dbReference type="ChEBI" id="CHEBI:57925"/>
        <dbReference type="ChEBI" id="CHEBI:58896"/>
        <dbReference type="ChEBI" id="CHEBI:71261"/>
        <dbReference type="EC" id="3.1.2.6"/>
    </reaction>
</comment>
<dbReference type="Gene3D" id="3.60.15.10">
    <property type="entry name" value="Ribonuclease Z/Hydroxyacylglutathione hydrolase-like"/>
    <property type="match status" value="1"/>
</dbReference>
<comment type="cofactor">
    <cofactor evidence="7">
        <name>Zn(2+)</name>
        <dbReference type="ChEBI" id="CHEBI:29105"/>
    </cofactor>
    <text evidence="7">Binds 2 Zn(2+) ions per subunit.</text>
</comment>
<evidence type="ECO:0000256" key="6">
    <source>
        <dbReference type="ARBA" id="ARBA00022833"/>
    </source>
</evidence>
<dbReference type="InterPro" id="IPR001279">
    <property type="entry name" value="Metallo-B-lactamas"/>
</dbReference>
<dbReference type="GO" id="GO:0046872">
    <property type="term" value="F:metal ion binding"/>
    <property type="evidence" value="ECO:0007669"/>
    <property type="project" value="UniProtKB-KW"/>
</dbReference>
<feature type="binding site" evidence="7">
    <location>
        <position position="39"/>
    </location>
    <ligand>
        <name>Zn(2+)</name>
        <dbReference type="ChEBI" id="CHEBI:29105"/>
        <label>1</label>
    </ligand>
</feature>
<dbReference type="PANTHER" id="PTHR43705">
    <property type="entry name" value="HYDROXYACYLGLUTATHIONE HYDROLASE"/>
    <property type="match status" value="1"/>
</dbReference>
<keyword evidence="4 7" id="KW-0479">Metal-binding</keyword>
<dbReference type="InterPro" id="IPR032282">
    <property type="entry name" value="HAGH_C"/>
</dbReference>
<evidence type="ECO:0000313" key="9">
    <source>
        <dbReference type="EMBL" id="RUS67463.1"/>
    </source>
</evidence>
<dbReference type="InterPro" id="IPR035680">
    <property type="entry name" value="Clx_II_MBL"/>
</dbReference>
<keyword evidence="6 7" id="KW-0862">Zinc</keyword>
<evidence type="ECO:0000256" key="2">
    <source>
        <dbReference type="ARBA" id="ARBA00004963"/>
    </source>
</evidence>
<evidence type="ECO:0000256" key="3">
    <source>
        <dbReference type="ARBA" id="ARBA00006759"/>
    </source>
</evidence>
<evidence type="ECO:0000313" key="10">
    <source>
        <dbReference type="Proteomes" id="UP000286947"/>
    </source>
</evidence>
<feature type="binding site" evidence="7">
    <location>
        <position position="121"/>
    </location>
    <ligand>
        <name>Zn(2+)</name>
        <dbReference type="ChEBI" id="CHEBI:29105"/>
        <label>2</label>
    </ligand>
</feature>
<protein>
    <recommendedName>
        <fullName evidence="7">Hydroxyacylglutathione hydrolase</fullName>
        <ecNumber evidence="7">3.1.2.6</ecNumber>
    </recommendedName>
    <alternativeName>
        <fullName evidence="7">Glyoxalase II</fullName>
        <shortName evidence="7">Glx II</shortName>
    </alternativeName>
</protein>
<evidence type="ECO:0000256" key="7">
    <source>
        <dbReference type="HAMAP-Rule" id="MF_01374"/>
    </source>
</evidence>
<gene>
    <name evidence="7 9" type="primary">gloB</name>
    <name evidence="9" type="ORF">CUZ56_01409</name>
</gene>
<dbReference type="CDD" id="cd07723">
    <property type="entry name" value="hydroxyacylglutathione_hydrolase_MBL-fold"/>
    <property type="match status" value="1"/>
</dbReference>
<feature type="binding site" evidence="7">
    <location>
        <position position="93"/>
    </location>
    <ligand>
        <name>Zn(2+)</name>
        <dbReference type="ChEBI" id="CHEBI:29105"/>
        <label>1</label>
    </ligand>
</feature>
<dbReference type="InterPro" id="IPR050110">
    <property type="entry name" value="Glyoxalase_II_hydrolase"/>
</dbReference>
<dbReference type="GO" id="GO:0004416">
    <property type="term" value="F:hydroxyacylglutathione hydrolase activity"/>
    <property type="evidence" value="ECO:0007669"/>
    <property type="project" value="UniProtKB-UniRule"/>
</dbReference>
<dbReference type="GO" id="GO:0019243">
    <property type="term" value="P:methylglyoxal catabolic process to D-lactate via S-lactoyl-glutathione"/>
    <property type="evidence" value="ECO:0007669"/>
    <property type="project" value="UniProtKB-UniRule"/>
</dbReference>
<dbReference type="PANTHER" id="PTHR43705:SF1">
    <property type="entry name" value="HYDROXYACYLGLUTATHIONE HYDROLASE GLOB"/>
    <property type="match status" value="1"/>
</dbReference>
<dbReference type="EMBL" id="PQSP01000002">
    <property type="protein sequence ID" value="RUS67463.1"/>
    <property type="molecule type" value="Genomic_DNA"/>
</dbReference>
<evidence type="ECO:0000256" key="5">
    <source>
        <dbReference type="ARBA" id="ARBA00022801"/>
    </source>
</evidence>
<evidence type="ECO:0000256" key="4">
    <source>
        <dbReference type="ARBA" id="ARBA00022723"/>
    </source>
</evidence>
<comment type="similarity">
    <text evidence="3 7">Belongs to the metallo-beta-lactamase superfamily. Glyoxalase II family.</text>
</comment>
<dbReference type="SUPFAM" id="SSF56281">
    <property type="entry name" value="Metallo-hydrolase/oxidoreductase"/>
    <property type="match status" value="1"/>
</dbReference>
<comment type="subunit">
    <text evidence="7">Monomer.</text>
</comment>
<dbReference type="PIRSF" id="PIRSF005457">
    <property type="entry name" value="Glx"/>
    <property type="match status" value="1"/>
</dbReference>
<keyword evidence="5 7" id="KW-0378">Hydrolase</keyword>
<dbReference type="InterPro" id="IPR017782">
    <property type="entry name" value="Hydroxyacylglutathione_Hdrlase"/>
</dbReference>
<comment type="function">
    <text evidence="7">Thiolesterase that catalyzes the hydrolysis of S-D-lactoyl-glutathione to form glutathione and D-lactic acid.</text>
</comment>
<proteinExistence type="inferred from homology"/>
<dbReference type="NCBIfam" id="TIGR03413">
    <property type="entry name" value="GSH_gloB"/>
    <property type="match status" value="1"/>
</dbReference>
<organism evidence="9 10">
    <name type="scientific">Saezia sanguinis</name>
    <dbReference type="NCBI Taxonomy" id="1965230"/>
    <lineage>
        <taxon>Bacteria</taxon>
        <taxon>Pseudomonadati</taxon>
        <taxon>Pseudomonadota</taxon>
        <taxon>Betaproteobacteria</taxon>
        <taxon>Burkholderiales</taxon>
        <taxon>Saeziaceae</taxon>
        <taxon>Saezia</taxon>
    </lineage>
</organism>
<dbReference type="Pfam" id="PF16123">
    <property type="entry name" value="HAGH_C"/>
    <property type="match status" value="1"/>
</dbReference>
<feature type="binding site" evidence="7">
    <location>
        <position position="37"/>
    </location>
    <ligand>
        <name>Zn(2+)</name>
        <dbReference type="ChEBI" id="CHEBI:29105"/>
        <label>1</label>
    </ligand>
</feature>
<feature type="binding site" evidence="7">
    <location>
        <position position="159"/>
    </location>
    <ligand>
        <name>Zn(2+)</name>
        <dbReference type="ChEBI" id="CHEBI:29105"/>
        <label>2</label>
    </ligand>
</feature>
<comment type="pathway">
    <text evidence="2 7">Secondary metabolite metabolism; methylglyoxal degradation; (R)-lactate from methylglyoxal: step 2/2.</text>
</comment>
<evidence type="ECO:0000259" key="8">
    <source>
        <dbReference type="SMART" id="SM00849"/>
    </source>
</evidence>
<dbReference type="Pfam" id="PF00753">
    <property type="entry name" value="Lactamase_B"/>
    <property type="match status" value="1"/>
</dbReference>
<dbReference type="SMART" id="SM00849">
    <property type="entry name" value="Lactamase_B"/>
    <property type="match status" value="1"/>
</dbReference>
<feature type="binding site" evidence="7">
    <location>
        <position position="121"/>
    </location>
    <ligand>
        <name>Zn(2+)</name>
        <dbReference type="ChEBI" id="CHEBI:29105"/>
        <label>1</label>
    </ligand>
</feature>
<feature type="domain" description="Metallo-beta-lactamase" evidence="8">
    <location>
        <begin position="1"/>
        <end position="159"/>
    </location>
</feature>
<dbReference type="AlphaFoldDB" id="A0A433SFD8"/>
<evidence type="ECO:0000256" key="1">
    <source>
        <dbReference type="ARBA" id="ARBA00001623"/>
    </source>
</evidence>
<dbReference type="UniPathway" id="UPA00619">
    <property type="reaction ID" value="UER00676"/>
</dbReference>
<reference evidence="9 10" key="1">
    <citation type="submission" date="2018-01" db="EMBL/GenBank/DDBJ databases">
        <title>Saezia sanguinis gen. nov., sp. nov., in the order Burkholderiales isolated from human blood.</title>
        <authorList>
            <person name="Medina-Pascual M.J."/>
            <person name="Valdezate S."/>
            <person name="Monzon S."/>
            <person name="Cuesta I."/>
            <person name="Carrasco G."/>
            <person name="Villalon P."/>
            <person name="Saez-Nieto J.A."/>
        </authorList>
    </citation>
    <scope>NUCLEOTIDE SEQUENCE [LARGE SCALE GENOMIC DNA]</scope>
    <source>
        <strain evidence="9 10">CNM695-12</strain>
    </source>
</reference>
<feature type="binding site" evidence="7">
    <location>
        <position position="41"/>
    </location>
    <ligand>
        <name>Zn(2+)</name>
        <dbReference type="ChEBI" id="CHEBI:29105"/>
        <label>2</label>
    </ligand>
</feature>
<name>A0A433SFD8_9BURK</name>
<sequence precursor="true">MLHNGHQALVVDPGDATPVISTLQACQLELAAILVTHHHADHTAGIAALRPYLAGEVWGPAEEAVPEPYQPVHEGRQLHLLGLDLEVYDIPGHTAGHIAFYIPAPQDALQENQAPIVFCGDTLFSAGCGRIFEGTPEQMLHSLDKLAALPEQTRVCCAHEYTLSNLRFAQVVEPDNADISLYAEHCQQLRTKQQPTLPSQIGQELRINPFLRSRKSSIIGVIQAHNPAATDDVAVFAALRHWKDNFK</sequence>
<dbReference type="HAMAP" id="MF_01374">
    <property type="entry name" value="Glyoxalase_2"/>
    <property type="match status" value="1"/>
</dbReference>
<accession>A0A433SFD8</accession>
<comment type="caution">
    <text evidence="9">The sequence shown here is derived from an EMBL/GenBank/DDBJ whole genome shotgun (WGS) entry which is preliminary data.</text>
</comment>
<dbReference type="EC" id="3.1.2.6" evidence="7"/>
<feature type="binding site" evidence="7">
    <location>
        <position position="42"/>
    </location>
    <ligand>
        <name>Zn(2+)</name>
        <dbReference type="ChEBI" id="CHEBI:29105"/>
        <label>2</label>
    </ligand>
</feature>
<keyword evidence="10" id="KW-1185">Reference proteome</keyword>
<dbReference type="Proteomes" id="UP000286947">
    <property type="component" value="Unassembled WGS sequence"/>
</dbReference>
<dbReference type="InterPro" id="IPR036866">
    <property type="entry name" value="RibonucZ/Hydroxyglut_hydro"/>
</dbReference>